<organism evidence="2 3">
    <name type="scientific">Pseudooceanicola marinus</name>
    <dbReference type="NCBI Taxonomy" id="396013"/>
    <lineage>
        <taxon>Bacteria</taxon>
        <taxon>Pseudomonadati</taxon>
        <taxon>Pseudomonadota</taxon>
        <taxon>Alphaproteobacteria</taxon>
        <taxon>Rhodobacterales</taxon>
        <taxon>Paracoccaceae</taxon>
        <taxon>Pseudooceanicola</taxon>
    </lineage>
</organism>
<dbReference type="InterPro" id="IPR011990">
    <property type="entry name" value="TPR-like_helical_dom_sf"/>
</dbReference>
<dbReference type="PROSITE" id="PS50005">
    <property type="entry name" value="TPR"/>
    <property type="match status" value="2"/>
</dbReference>
<dbReference type="SUPFAM" id="SSF48452">
    <property type="entry name" value="TPR-like"/>
    <property type="match status" value="1"/>
</dbReference>
<name>A0A1X6Y6W9_9RHOB</name>
<dbReference type="InterPro" id="IPR019734">
    <property type="entry name" value="TPR_rpt"/>
</dbReference>
<dbReference type="Proteomes" id="UP000193963">
    <property type="component" value="Unassembled WGS sequence"/>
</dbReference>
<evidence type="ECO:0000313" key="2">
    <source>
        <dbReference type="EMBL" id="SLN12501.1"/>
    </source>
</evidence>
<evidence type="ECO:0000256" key="1">
    <source>
        <dbReference type="PROSITE-ProRule" id="PRU00339"/>
    </source>
</evidence>
<feature type="repeat" description="TPR" evidence="1">
    <location>
        <begin position="32"/>
        <end position="65"/>
    </location>
</feature>
<dbReference type="Pfam" id="PF13432">
    <property type="entry name" value="TPR_16"/>
    <property type="match status" value="1"/>
</dbReference>
<accession>A0A1X6Y6W9</accession>
<keyword evidence="3" id="KW-1185">Reference proteome</keyword>
<reference evidence="2 3" key="1">
    <citation type="submission" date="2017-03" db="EMBL/GenBank/DDBJ databases">
        <authorList>
            <person name="Afonso C.L."/>
            <person name="Miller P.J."/>
            <person name="Scott M.A."/>
            <person name="Spackman E."/>
            <person name="Goraichik I."/>
            <person name="Dimitrov K.M."/>
            <person name="Suarez D.L."/>
            <person name="Swayne D.E."/>
        </authorList>
    </citation>
    <scope>NUCLEOTIDE SEQUENCE [LARGE SCALE GENOMIC DNA]</scope>
    <source>
        <strain evidence="2 3">CECT 7751</strain>
    </source>
</reference>
<gene>
    <name evidence="2" type="ORF">PSM7751_00225</name>
</gene>
<dbReference type="AlphaFoldDB" id="A0A1X6Y6W9"/>
<evidence type="ECO:0000313" key="3">
    <source>
        <dbReference type="Proteomes" id="UP000193963"/>
    </source>
</evidence>
<feature type="repeat" description="TPR" evidence="1">
    <location>
        <begin position="66"/>
        <end position="99"/>
    </location>
</feature>
<sequence length="182" mass="19717">MSVAEELSAALAAGRWPEAERLLTGLAPGGHPSVLYNLGRVKMELGKWAEARDWLTRCLDAAPRHAHAWFELGRTELELDALEAARDAFAHAVTLDASDGDARLNLARICLSLGDYPPVRELLAPMAGQTVEIDALRYRAAAELGLPEALAEGEALWAREGGRAEALKALTRVAKGRMRLDL</sequence>
<dbReference type="Gene3D" id="1.25.40.10">
    <property type="entry name" value="Tetratricopeptide repeat domain"/>
    <property type="match status" value="1"/>
</dbReference>
<keyword evidence="1" id="KW-0802">TPR repeat</keyword>
<protein>
    <submittedName>
        <fullName evidence="2">Tetratricopeptide repeat protein</fullName>
    </submittedName>
</protein>
<dbReference type="SMART" id="SM00028">
    <property type="entry name" value="TPR"/>
    <property type="match status" value="2"/>
</dbReference>
<dbReference type="RefSeq" id="WP_085886150.1">
    <property type="nucleotide sequence ID" value="NZ_FWFN01000001.1"/>
</dbReference>
<proteinExistence type="predicted"/>
<dbReference type="OrthoDB" id="7860720at2"/>
<dbReference type="EMBL" id="FWFN01000001">
    <property type="protein sequence ID" value="SLN12501.1"/>
    <property type="molecule type" value="Genomic_DNA"/>
</dbReference>